<protein>
    <submittedName>
        <fullName evidence="1">Uncharacterized protein</fullName>
    </submittedName>
</protein>
<dbReference type="AlphaFoldDB" id="A0A9Q0PN89"/>
<dbReference type="Proteomes" id="UP001151752">
    <property type="component" value="Chromosome 17"/>
</dbReference>
<gene>
    <name evidence="1" type="ORF">OIU74_016021</name>
</gene>
<evidence type="ECO:0000313" key="1">
    <source>
        <dbReference type="EMBL" id="KAJ6691433.1"/>
    </source>
</evidence>
<organism evidence="1 2">
    <name type="scientific">Salix koriyanagi</name>
    <dbReference type="NCBI Taxonomy" id="2511006"/>
    <lineage>
        <taxon>Eukaryota</taxon>
        <taxon>Viridiplantae</taxon>
        <taxon>Streptophyta</taxon>
        <taxon>Embryophyta</taxon>
        <taxon>Tracheophyta</taxon>
        <taxon>Spermatophyta</taxon>
        <taxon>Magnoliopsida</taxon>
        <taxon>eudicotyledons</taxon>
        <taxon>Gunneridae</taxon>
        <taxon>Pentapetalae</taxon>
        <taxon>rosids</taxon>
        <taxon>fabids</taxon>
        <taxon>Malpighiales</taxon>
        <taxon>Salicaceae</taxon>
        <taxon>Saliceae</taxon>
        <taxon>Salix</taxon>
    </lineage>
</organism>
<dbReference type="EMBL" id="JAPFFM010000018">
    <property type="protein sequence ID" value="KAJ6691433.1"/>
    <property type="molecule type" value="Genomic_DNA"/>
</dbReference>
<keyword evidence="2" id="KW-1185">Reference proteome</keyword>
<name>A0A9Q0PN89_9ROSI</name>
<proteinExistence type="predicted"/>
<reference evidence="1" key="2">
    <citation type="journal article" date="2023" name="Int. J. Mol. Sci.">
        <title>De Novo Assembly and Annotation of 11 Diverse Shrub Willow (Salix) Genomes Reveals Novel Gene Organization in Sex-Linked Regions.</title>
        <authorList>
            <person name="Hyden B."/>
            <person name="Feng K."/>
            <person name="Yates T.B."/>
            <person name="Jawdy S."/>
            <person name="Cereghino C."/>
            <person name="Smart L.B."/>
            <person name="Muchero W."/>
        </authorList>
    </citation>
    <scope>NUCLEOTIDE SEQUENCE</scope>
    <source>
        <tissue evidence="1">Shoot tip</tissue>
    </source>
</reference>
<reference evidence="1" key="1">
    <citation type="submission" date="2022-11" db="EMBL/GenBank/DDBJ databases">
        <authorList>
            <person name="Hyden B.L."/>
            <person name="Feng K."/>
            <person name="Yates T."/>
            <person name="Jawdy S."/>
            <person name="Smart L.B."/>
            <person name="Muchero W."/>
        </authorList>
    </citation>
    <scope>NUCLEOTIDE SEQUENCE</scope>
    <source>
        <tissue evidence="1">Shoot tip</tissue>
    </source>
</reference>
<evidence type="ECO:0000313" key="2">
    <source>
        <dbReference type="Proteomes" id="UP001151752"/>
    </source>
</evidence>
<sequence length="74" mass="8119">MAACPHATPSTEGISSLYIPSLFVVLFTENDICSLVLGQLALNLQSNLTSAPGSSCAWRNCCWSRYHNKQYPLQ</sequence>
<accession>A0A9Q0PN89</accession>
<comment type="caution">
    <text evidence="1">The sequence shown here is derived from an EMBL/GenBank/DDBJ whole genome shotgun (WGS) entry which is preliminary data.</text>
</comment>